<dbReference type="Gene3D" id="3.10.450.50">
    <property type="match status" value="1"/>
</dbReference>
<organism evidence="2 3">
    <name type="scientific">Tistrella bauzanensis</name>
    <dbReference type="NCBI Taxonomy" id="657419"/>
    <lineage>
        <taxon>Bacteria</taxon>
        <taxon>Pseudomonadati</taxon>
        <taxon>Pseudomonadota</taxon>
        <taxon>Alphaproteobacteria</taxon>
        <taxon>Geminicoccales</taxon>
        <taxon>Geminicoccaceae</taxon>
        <taxon>Tistrella</taxon>
    </lineage>
</organism>
<proteinExistence type="predicted"/>
<dbReference type="EMBL" id="BMDZ01000053">
    <property type="protein sequence ID" value="GGB53222.1"/>
    <property type="molecule type" value="Genomic_DNA"/>
</dbReference>
<gene>
    <name evidence="2" type="ORF">GCM10011505_37820</name>
</gene>
<dbReference type="Pfam" id="PF12680">
    <property type="entry name" value="SnoaL_2"/>
    <property type="match status" value="1"/>
</dbReference>
<dbReference type="InterPro" id="IPR037401">
    <property type="entry name" value="SnoaL-like"/>
</dbReference>
<reference evidence="3" key="1">
    <citation type="journal article" date="2019" name="Int. J. Syst. Evol. Microbiol.">
        <title>The Global Catalogue of Microorganisms (GCM) 10K type strain sequencing project: providing services to taxonomists for standard genome sequencing and annotation.</title>
        <authorList>
            <consortium name="The Broad Institute Genomics Platform"/>
            <consortium name="The Broad Institute Genome Sequencing Center for Infectious Disease"/>
            <person name="Wu L."/>
            <person name="Ma J."/>
        </authorList>
    </citation>
    <scope>NUCLEOTIDE SEQUENCE [LARGE SCALE GENOMIC DNA]</scope>
    <source>
        <strain evidence="3">CGMCC 1.10188</strain>
    </source>
</reference>
<evidence type="ECO:0000259" key="1">
    <source>
        <dbReference type="Pfam" id="PF12680"/>
    </source>
</evidence>
<dbReference type="Proteomes" id="UP000603352">
    <property type="component" value="Unassembled WGS sequence"/>
</dbReference>
<feature type="domain" description="SnoaL-like" evidence="1">
    <location>
        <begin position="9"/>
        <end position="120"/>
    </location>
</feature>
<dbReference type="InterPro" id="IPR032710">
    <property type="entry name" value="NTF2-like_dom_sf"/>
</dbReference>
<name>A0ABQ1IWW2_9PROT</name>
<dbReference type="RefSeq" id="WP_188580755.1">
    <property type="nucleotide sequence ID" value="NZ_BMDZ01000053.1"/>
</dbReference>
<dbReference type="SUPFAM" id="SSF54427">
    <property type="entry name" value="NTF2-like"/>
    <property type="match status" value="1"/>
</dbReference>
<evidence type="ECO:0000313" key="2">
    <source>
        <dbReference type="EMBL" id="GGB53222.1"/>
    </source>
</evidence>
<sequence>MVTIEQVLARFAAAVEADDAAALAACFTPDGVYDDYFFGPHEGPEGIARVLAGFYQGGRAFRWTFHDAVAVGTRGYARYRFSYTSTAPEAQAGCEGQAAHETQGARVCFDGIACLELDAGSGLIRHYSEVFDRGMALAQQNFAPERIAKIGRRYGDALKARAEWAAHLREG</sequence>
<accession>A0ABQ1IWW2</accession>
<keyword evidence="3" id="KW-1185">Reference proteome</keyword>
<protein>
    <submittedName>
        <fullName evidence="2">Polyketide cyclase</fullName>
    </submittedName>
</protein>
<comment type="caution">
    <text evidence="2">The sequence shown here is derived from an EMBL/GenBank/DDBJ whole genome shotgun (WGS) entry which is preliminary data.</text>
</comment>
<evidence type="ECO:0000313" key="3">
    <source>
        <dbReference type="Proteomes" id="UP000603352"/>
    </source>
</evidence>